<dbReference type="GO" id="GO:0016020">
    <property type="term" value="C:membrane"/>
    <property type="evidence" value="ECO:0007669"/>
    <property type="project" value="UniProtKB-SubCell"/>
</dbReference>
<feature type="coiled-coil region" evidence="3">
    <location>
        <begin position="366"/>
        <end position="417"/>
    </location>
</feature>
<feature type="domain" description="Laminin G" evidence="4">
    <location>
        <begin position="1"/>
        <end position="164"/>
    </location>
</feature>
<dbReference type="AlphaFoldDB" id="A0A212C6W5"/>
<dbReference type="InterPro" id="IPR050372">
    <property type="entry name" value="Neurexin-related_CASP"/>
</dbReference>
<sequence>MVSSENTVCEMLWCLQASRDYIGMAVVNGQLTCVYNLGEDETELQVDQTLTESKTQEAVMDRVKFQRIYQFARLNYTLKATSSKPETHQFHDMDSGNSNTLLNLDPENVVFYVGGYPSDFRPPSRLRFPAYKGCIELDDLNENVLSLYNFKKTFNLNTTEVEPCRRRKEESDKNYFEGTGYARVPTQPNAPFPTFGQTIQTTVDRGLLFFAENKAVRDFISLCLNLDFPRHGGFSVFKQLRFRETILTSSSLEKAKSDSLSDRQHHLLDHFISLNVEDGRLMVRYKLNSEPPKEKGIRDIINDGKDHLILIKIGKIQQRMWINVDTQSVKIEDEIFDFGTYYLGGIPISIREREKILPDLSHPIQLKKLTNKLPDLLSKIESINQQLLPLGNISDNVDRIRELIQQARDAANKVEISPAINNLQQTLKTMTVQKGLIDTNLTSIRGDLHGIQRDDIDGIINSAKSLVRNANDITNEVLDGLNPIQTDEYEKLAVTLNEARHELSDKVRELSRSASRASLVEEAERHSQSLQELAKQLEEIKRNASGDELVRCAVDAATAYENILNAIKAAEDAADKATTASEAALQPLQDAPAISPRSSKAWGEAQFCPLLPGAQTSHRAFRFGDSPTSHLLFMLPQDLLKPRYYFMFLPHANSDSESTSQFAVDVLTTASRGLVFYTGTRNSFMALYLSKGRLVFALGAEGRKLKLKSKEKCSDGKWHTVTFGQDGGKGRLVVDGLRTREGRLPENYTISLRTPVYLGLAPSGKPKSLPQNSFVGCLRNFQLDLKPLETPSASFGVSPCLGGSLEKGIYFSQEGGHIILAFAREASLEFSFTLGVNPGSTYVFIWKQERAPGRSGCKGWEGTWQDMGSTCLSEGNRKMHVTASVGSEAGGVLTSVTPKQALCDGQWHSVAVTIKQHILHLKLDADDSYTAGRHPFPPARPLERLYIGGVPGNLKTPKLPVWTSFFGCLKNIQVNHIPVPVTGAAEVQGTVSLNGCPDH</sequence>
<proteinExistence type="predicted"/>
<dbReference type="InterPro" id="IPR001791">
    <property type="entry name" value="Laminin_G"/>
</dbReference>
<dbReference type="PANTHER" id="PTHR15036:SF34">
    <property type="entry name" value="LAMININ SUBUNIT ALPHA-3"/>
    <property type="match status" value="1"/>
</dbReference>
<comment type="caution">
    <text evidence="2">Lacks conserved residue(s) required for the propagation of feature annotation.</text>
</comment>
<protein>
    <recommendedName>
        <fullName evidence="4">Laminin G domain-containing protein</fullName>
    </recommendedName>
</protein>
<dbReference type="Proteomes" id="UP000242450">
    <property type="component" value="Chromosome 27"/>
</dbReference>
<gene>
    <name evidence="5" type="ORF">Celaphus_00017651</name>
</gene>
<evidence type="ECO:0000313" key="6">
    <source>
        <dbReference type="Proteomes" id="UP000242450"/>
    </source>
</evidence>
<dbReference type="SMART" id="SM00282">
    <property type="entry name" value="LamG"/>
    <property type="match status" value="4"/>
</dbReference>
<evidence type="ECO:0000313" key="5">
    <source>
        <dbReference type="EMBL" id="OWK01708.1"/>
    </source>
</evidence>
<dbReference type="PANTHER" id="PTHR15036">
    <property type="entry name" value="PIKACHURIN-LIKE PROTEIN"/>
    <property type="match status" value="1"/>
</dbReference>
<keyword evidence="1" id="KW-0677">Repeat</keyword>
<dbReference type="EMBL" id="MKHE01000027">
    <property type="protein sequence ID" value="OWK01708.1"/>
    <property type="molecule type" value="Genomic_DNA"/>
</dbReference>
<dbReference type="Gene3D" id="2.60.120.200">
    <property type="match status" value="4"/>
</dbReference>
<name>A0A212C6W5_CEREH</name>
<keyword evidence="6" id="KW-1185">Reference proteome</keyword>
<dbReference type="GO" id="GO:0007155">
    <property type="term" value="P:cell adhesion"/>
    <property type="evidence" value="ECO:0007669"/>
    <property type="project" value="InterPro"/>
</dbReference>
<feature type="domain" description="Laminin G" evidence="4">
    <location>
        <begin position="807"/>
        <end position="996"/>
    </location>
</feature>
<dbReference type="InterPro" id="IPR013320">
    <property type="entry name" value="ConA-like_dom_sf"/>
</dbReference>
<evidence type="ECO:0000259" key="4">
    <source>
        <dbReference type="PROSITE" id="PS50025"/>
    </source>
</evidence>
<keyword evidence="3" id="KW-0175">Coiled coil</keyword>
<evidence type="ECO:0000256" key="1">
    <source>
        <dbReference type="ARBA" id="ARBA00022737"/>
    </source>
</evidence>
<evidence type="ECO:0000256" key="3">
    <source>
        <dbReference type="SAM" id="Coils"/>
    </source>
</evidence>
<organism evidence="5 6">
    <name type="scientific">Cervus elaphus hippelaphus</name>
    <name type="common">European red deer</name>
    <dbReference type="NCBI Taxonomy" id="46360"/>
    <lineage>
        <taxon>Eukaryota</taxon>
        <taxon>Metazoa</taxon>
        <taxon>Chordata</taxon>
        <taxon>Craniata</taxon>
        <taxon>Vertebrata</taxon>
        <taxon>Euteleostomi</taxon>
        <taxon>Mammalia</taxon>
        <taxon>Eutheria</taxon>
        <taxon>Laurasiatheria</taxon>
        <taxon>Artiodactyla</taxon>
        <taxon>Ruminantia</taxon>
        <taxon>Pecora</taxon>
        <taxon>Cervidae</taxon>
        <taxon>Cervinae</taxon>
        <taxon>Cervus</taxon>
    </lineage>
</organism>
<evidence type="ECO:0000256" key="2">
    <source>
        <dbReference type="PROSITE-ProRule" id="PRU00122"/>
    </source>
</evidence>
<dbReference type="FunFam" id="2.60.120.200:FF:000109">
    <property type="entry name" value="Laminin subunit alpha 3"/>
    <property type="match status" value="1"/>
</dbReference>
<dbReference type="Pfam" id="PF02210">
    <property type="entry name" value="Laminin_G_2"/>
    <property type="match status" value="4"/>
</dbReference>
<dbReference type="PROSITE" id="PS50025">
    <property type="entry name" value="LAM_G_DOMAIN"/>
    <property type="match status" value="3"/>
</dbReference>
<feature type="coiled-coil region" evidence="3">
    <location>
        <begin position="489"/>
        <end position="580"/>
    </location>
</feature>
<feature type="domain" description="Laminin G" evidence="4">
    <location>
        <begin position="636"/>
        <end position="800"/>
    </location>
</feature>
<accession>A0A212C6W5</accession>
<dbReference type="Pfam" id="PF06009">
    <property type="entry name" value="Laminin_II"/>
    <property type="match status" value="1"/>
</dbReference>
<reference evidence="5 6" key="1">
    <citation type="journal article" date="2018" name="Mol. Genet. Genomics">
        <title>The red deer Cervus elaphus genome CerEla1.0: sequencing, annotating, genes, and chromosomes.</title>
        <authorList>
            <person name="Bana N.A."/>
            <person name="Nyiri A."/>
            <person name="Nagy J."/>
            <person name="Frank K."/>
            <person name="Nagy T."/>
            <person name="Steger V."/>
            <person name="Schiller M."/>
            <person name="Lakatos P."/>
            <person name="Sugar L."/>
            <person name="Horn P."/>
            <person name="Barta E."/>
            <person name="Orosz L."/>
        </authorList>
    </citation>
    <scope>NUCLEOTIDE SEQUENCE [LARGE SCALE GENOMIC DNA]</scope>
    <source>
        <strain evidence="5">Hungarian</strain>
    </source>
</reference>
<dbReference type="OrthoDB" id="18487at2759"/>
<dbReference type="CDD" id="cd00110">
    <property type="entry name" value="LamG"/>
    <property type="match status" value="4"/>
</dbReference>
<dbReference type="SUPFAM" id="SSF49899">
    <property type="entry name" value="Concanavalin A-like lectins/glucanases"/>
    <property type="match status" value="4"/>
</dbReference>
<comment type="caution">
    <text evidence="5">The sequence shown here is derived from an EMBL/GenBank/DDBJ whole genome shotgun (WGS) entry which is preliminary data.</text>
</comment>
<dbReference type="InterPro" id="IPR010307">
    <property type="entry name" value="Laminin_dom_II"/>
</dbReference>